<comment type="caution">
    <text evidence="1">The sequence shown here is derived from an EMBL/GenBank/DDBJ whole genome shotgun (WGS) entry which is preliminary data.</text>
</comment>
<reference evidence="1" key="1">
    <citation type="submission" date="2017-10" db="EMBL/GenBank/DDBJ databases">
        <title>Genome sequence of cellulolytic Lachnospiraceae bacterium XHS1971 isolated from hotspring sediment.</title>
        <authorList>
            <person name="Vasudevan G."/>
            <person name="Joshi A.J."/>
            <person name="Hivarkar S."/>
            <person name="Lanjekar V.B."/>
            <person name="Dhakephalkar P.K."/>
            <person name="Dagar S."/>
        </authorList>
    </citation>
    <scope>NUCLEOTIDE SEQUENCE</scope>
    <source>
        <strain evidence="1">XHS1971</strain>
    </source>
</reference>
<name>A0AC61DF12_9FIRM</name>
<dbReference type="EMBL" id="PEDL01000003">
    <property type="protein sequence ID" value="PHV71485.1"/>
    <property type="molecule type" value="Genomic_DNA"/>
</dbReference>
<evidence type="ECO:0000313" key="2">
    <source>
        <dbReference type="Proteomes" id="UP000224460"/>
    </source>
</evidence>
<gene>
    <name evidence="1" type="ORF">CS063_05405</name>
</gene>
<keyword evidence="2" id="KW-1185">Reference proteome</keyword>
<accession>A0AC61DF12</accession>
<protein>
    <submittedName>
        <fullName evidence="1">Uncharacterized protein</fullName>
    </submittedName>
</protein>
<proteinExistence type="predicted"/>
<dbReference type="Proteomes" id="UP000224460">
    <property type="component" value="Unassembled WGS sequence"/>
</dbReference>
<evidence type="ECO:0000313" key="1">
    <source>
        <dbReference type="EMBL" id="PHV71485.1"/>
    </source>
</evidence>
<organism evidence="1 2">
    <name type="scientific">Sporanaerobium hydrogeniformans</name>
    <dbReference type="NCBI Taxonomy" id="3072179"/>
    <lineage>
        <taxon>Bacteria</taxon>
        <taxon>Bacillati</taxon>
        <taxon>Bacillota</taxon>
        <taxon>Clostridia</taxon>
        <taxon>Lachnospirales</taxon>
        <taxon>Lachnospiraceae</taxon>
        <taxon>Sporanaerobium</taxon>
    </lineage>
</organism>
<sequence>MVQDNLVVFKGYADGIIVLLDEMANFEAVLECFKQKLKDSERFFKGSRVSLRFKGRPLSEKQQEILLELLANQNIVNISFVHEFENEKEMFKETDYLKWIKEQIESGEASLTHFHYGIVRSGNHVHASGNVVVLGDVNPGGLVTAGGNILIMGSLKGKVHAGMDPSFSHPFVIAQSMQPIQIGIASIIAQSPQGNKYMDIGEGGMQMAYLYEEEIYINQMDTKTLSHMLK</sequence>